<proteinExistence type="predicted"/>
<organism evidence="2">
    <name type="scientific">marine sediment metagenome</name>
    <dbReference type="NCBI Taxonomy" id="412755"/>
    <lineage>
        <taxon>unclassified sequences</taxon>
        <taxon>metagenomes</taxon>
        <taxon>ecological metagenomes</taxon>
    </lineage>
</organism>
<dbReference type="Gene3D" id="3.90.550.10">
    <property type="entry name" value="Spore Coat Polysaccharide Biosynthesis Protein SpsA, Chain A"/>
    <property type="match status" value="1"/>
</dbReference>
<reference evidence="2" key="1">
    <citation type="journal article" date="2015" name="Nature">
        <title>Complex archaea that bridge the gap between prokaryotes and eukaryotes.</title>
        <authorList>
            <person name="Spang A."/>
            <person name="Saw J.H."/>
            <person name="Jorgensen S.L."/>
            <person name="Zaremba-Niedzwiedzka K."/>
            <person name="Martijn J."/>
            <person name="Lind A.E."/>
            <person name="van Eijk R."/>
            <person name="Schleper C."/>
            <person name="Guy L."/>
            <person name="Ettema T.J."/>
        </authorList>
    </citation>
    <scope>NUCLEOTIDE SEQUENCE</scope>
</reference>
<sequence>MLSFAVTAYKETLRPKSRPRILECLRAAQAHEAVDEIVVVDDGSPDYEQLAELLAGQPKVSFYRNRTNRGVFGNKLEAISRATNEWVITCDSDNVMGA</sequence>
<dbReference type="InterPro" id="IPR029044">
    <property type="entry name" value="Nucleotide-diphossugar_trans"/>
</dbReference>
<feature type="domain" description="Glycosyltransferase 2-like" evidence="1">
    <location>
        <begin position="3"/>
        <end position="95"/>
    </location>
</feature>
<dbReference type="SUPFAM" id="SSF53448">
    <property type="entry name" value="Nucleotide-diphospho-sugar transferases"/>
    <property type="match status" value="1"/>
</dbReference>
<name>A0A0F9KJY2_9ZZZZ</name>
<gene>
    <name evidence="2" type="ORF">LCGC14_1694510</name>
</gene>
<dbReference type="EMBL" id="LAZR01014870">
    <property type="protein sequence ID" value="KKM15590.1"/>
    <property type="molecule type" value="Genomic_DNA"/>
</dbReference>
<dbReference type="Pfam" id="PF00535">
    <property type="entry name" value="Glycos_transf_2"/>
    <property type="match status" value="1"/>
</dbReference>
<dbReference type="InterPro" id="IPR001173">
    <property type="entry name" value="Glyco_trans_2-like"/>
</dbReference>
<dbReference type="AlphaFoldDB" id="A0A0F9KJY2"/>
<evidence type="ECO:0000259" key="1">
    <source>
        <dbReference type="Pfam" id="PF00535"/>
    </source>
</evidence>
<comment type="caution">
    <text evidence="2">The sequence shown here is derived from an EMBL/GenBank/DDBJ whole genome shotgun (WGS) entry which is preliminary data.</text>
</comment>
<protein>
    <recommendedName>
        <fullName evidence="1">Glycosyltransferase 2-like domain-containing protein</fullName>
    </recommendedName>
</protein>
<evidence type="ECO:0000313" key="2">
    <source>
        <dbReference type="EMBL" id="KKM15590.1"/>
    </source>
</evidence>
<accession>A0A0F9KJY2</accession>
<feature type="non-terminal residue" evidence="2">
    <location>
        <position position="98"/>
    </location>
</feature>